<name>A0A0D7BW01_9AGAR</name>
<feature type="transmembrane region" description="Helical" evidence="1">
    <location>
        <begin position="71"/>
        <end position="93"/>
    </location>
</feature>
<keyword evidence="1" id="KW-0812">Transmembrane</keyword>
<evidence type="ECO:0000313" key="2">
    <source>
        <dbReference type="EMBL" id="KIY74415.1"/>
    </source>
</evidence>
<dbReference type="AlphaFoldDB" id="A0A0D7BW01"/>
<evidence type="ECO:0000256" key="1">
    <source>
        <dbReference type="SAM" id="Phobius"/>
    </source>
</evidence>
<dbReference type="OrthoDB" id="3233661at2759"/>
<gene>
    <name evidence="2" type="ORF">CYLTODRAFT_416251</name>
</gene>
<dbReference type="EMBL" id="KN880431">
    <property type="protein sequence ID" value="KIY74415.1"/>
    <property type="molecule type" value="Genomic_DNA"/>
</dbReference>
<accession>A0A0D7BW01</accession>
<sequence length="498" mass="53877">MIILDEPQQTKYDPAGPTLRAPDPALGCSSSPLPDYATSQAQASQTQFVLPSLSRPTVPTSWRKDRRFWKAMLYAFVVYIVLSAAIGIPLLVLRLKHKHEGRPPPWGSSVTDDSSSLHTQNLAVGDHALNSGACNNWEDSQDTISYKLYTAATSHSFDPYGSLIIRSNASTEITESAGLTGNVTMGINPDAAATDVVFKVSLEATAPEVRSRTYVCFHDEGASRGLTVYVPSNLASDTLSLNIYALFPQSPISLTALESYLPMFTQVVGDMREYVKVDKFSLEGASEAIHVEGISSPKIAIKNALGGIFGTFNATEQLSLDTVGGPIHGNITLVQGAGRKHPTYFSLDTGNSEIDVNMTLQVTASTDMPFNFIGTAKTFNAPISIGVEHDAFTPASPLELQVTNNQAASTIRLDNKFSGTFDLSTKLAVATLHEGPMTKLQDASSGQVLYRNYMYQTTSRSRTAGWLGWGKRTEGWNPNEGHLSVKSSLSPIDVWILD</sequence>
<protein>
    <submittedName>
        <fullName evidence="2">Uncharacterized protein</fullName>
    </submittedName>
</protein>
<keyword evidence="1" id="KW-0472">Membrane</keyword>
<dbReference type="STRING" id="1314674.A0A0D7BW01"/>
<dbReference type="Proteomes" id="UP000054007">
    <property type="component" value="Unassembled WGS sequence"/>
</dbReference>
<keyword evidence="1" id="KW-1133">Transmembrane helix</keyword>
<organism evidence="2 3">
    <name type="scientific">Cylindrobasidium torrendii FP15055 ss-10</name>
    <dbReference type="NCBI Taxonomy" id="1314674"/>
    <lineage>
        <taxon>Eukaryota</taxon>
        <taxon>Fungi</taxon>
        <taxon>Dikarya</taxon>
        <taxon>Basidiomycota</taxon>
        <taxon>Agaricomycotina</taxon>
        <taxon>Agaricomycetes</taxon>
        <taxon>Agaricomycetidae</taxon>
        <taxon>Agaricales</taxon>
        <taxon>Marasmiineae</taxon>
        <taxon>Physalacriaceae</taxon>
        <taxon>Cylindrobasidium</taxon>
    </lineage>
</organism>
<evidence type="ECO:0000313" key="3">
    <source>
        <dbReference type="Proteomes" id="UP000054007"/>
    </source>
</evidence>
<proteinExistence type="predicted"/>
<reference evidence="2 3" key="1">
    <citation type="journal article" date="2015" name="Fungal Genet. Biol.">
        <title>Evolution of novel wood decay mechanisms in Agaricales revealed by the genome sequences of Fistulina hepatica and Cylindrobasidium torrendii.</title>
        <authorList>
            <person name="Floudas D."/>
            <person name="Held B.W."/>
            <person name="Riley R."/>
            <person name="Nagy L.G."/>
            <person name="Koehler G."/>
            <person name="Ransdell A.S."/>
            <person name="Younus H."/>
            <person name="Chow J."/>
            <person name="Chiniquy J."/>
            <person name="Lipzen A."/>
            <person name="Tritt A."/>
            <person name="Sun H."/>
            <person name="Haridas S."/>
            <person name="LaButti K."/>
            <person name="Ohm R.A."/>
            <person name="Kues U."/>
            <person name="Blanchette R.A."/>
            <person name="Grigoriev I.V."/>
            <person name="Minto R.E."/>
            <person name="Hibbett D.S."/>
        </authorList>
    </citation>
    <scope>NUCLEOTIDE SEQUENCE [LARGE SCALE GENOMIC DNA]</scope>
    <source>
        <strain evidence="2 3">FP15055 ss-10</strain>
    </source>
</reference>
<keyword evidence="3" id="KW-1185">Reference proteome</keyword>